<dbReference type="PROSITE" id="PS50931">
    <property type="entry name" value="HTH_LYSR"/>
    <property type="match status" value="1"/>
</dbReference>
<dbReference type="PANTHER" id="PTHR30537:SF5">
    <property type="entry name" value="HTH-TYPE TRANSCRIPTIONAL ACTIVATOR TTDR-RELATED"/>
    <property type="match status" value="1"/>
</dbReference>
<dbReference type="GO" id="GO:0003700">
    <property type="term" value="F:DNA-binding transcription factor activity"/>
    <property type="evidence" value="ECO:0007669"/>
    <property type="project" value="InterPro"/>
</dbReference>
<dbReference type="AlphaFoldDB" id="A0A1H8A204"/>
<name>A0A1H8A204_9RHOB</name>
<dbReference type="InterPro" id="IPR058163">
    <property type="entry name" value="LysR-type_TF_proteobact-type"/>
</dbReference>
<dbReference type="InterPro" id="IPR000847">
    <property type="entry name" value="LysR_HTH_N"/>
</dbReference>
<accession>A0A1H8A204</accession>
<proteinExistence type="inferred from homology"/>
<dbReference type="EMBL" id="FOCE01000001">
    <property type="protein sequence ID" value="SEM63944.1"/>
    <property type="molecule type" value="Genomic_DNA"/>
</dbReference>
<dbReference type="PANTHER" id="PTHR30537">
    <property type="entry name" value="HTH-TYPE TRANSCRIPTIONAL REGULATOR"/>
    <property type="match status" value="1"/>
</dbReference>
<organism evidence="6 7">
    <name type="scientific">Gemmobacter aquatilis</name>
    <dbReference type="NCBI Taxonomy" id="933059"/>
    <lineage>
        <taxon>Bacteria</taxon>
        <taxon>Pseudomonadati</taxon>
        <taxon>Pseudomonadota</taxon>
        <taxon>Alphaproteobacteria</taxon>
        <taxon>Rhodobacterales</taxon>
        <taxon>Paracoccaceae</taxon>
        <taxon>Gemmobacter</taxon>
    </lineage>
</organism>
<evidence type="ECO:0000259" key="5">
    <source>
        <dbReference type="PROSITE" id="PS50931"/>
    </source>
</evidence>
<dbReference type="InterPro" id="IPR036390">
    <property type="entry name" value="WH_DNA-bd_sf"/>
</dbReference>
<evidence type="ECO:0000256" key="1">
    <source>
        <dbReference type="ARBA" id="ARBA00009437"/>
    </source>
</evidence>
<dbReference type="GO" id="GO:0006351">
    <property type="term" value="P:DNA-templated transcription"/>
    <property type="evidence" value="ECO:0007669"/>
    <property type="project" value="TreeGrafter"/>
</dbReference>
<evidence type="ECO:0000256" key="3">
    <source>
        <dbReference type="ARBA" id="ARBA00023125"/>
    </source>
</evidence>
<dbReference type="Proteomes" id="UP000198761">
    <property type="component" value="Unassembled WGS sequence"/>
</dbReference>
<dbReference type="OrthoDB" id="9813056at2"/>
<feature type="domain" description="HTH lysR-type" evidence="5">
    <location>
        <begin position="1"/>
        <end position="59"/>
    </location>
</feature>
<dbReference type="Pfam" id="PF03466">
    <property type="entry name" value="LysR_substrate"/>
    <property type="match status" value="1"/>
</dbReference>
<protein>
    <submittedName>
        <fullName evidence="6">DNA-binding transcriptional regulator, LysR family</fullName>
    </submittedName>
</protein>
<comment type="similarity">
    <text evidence="1">Belongs to the LysR transcriptional regulatory family.</text>
</comment>
<evidence type="ECO:0000256" key="4">
    <source>
        <dbReference type="ARBA" id="ARBA00023163"/>
    </source>
</evidence>
<keyword evidence="7" id="KW-1185">Reference proteome</keyword>
<gene>
    <name evidence="6" type="ORF">SAMN04488103_101713</name>
</gene>
<dbReference type="Gene3D" id="3.40.190.290">
    <property type="match status" value="1"/>
</dbReference>
<keyword evidence="4" id="KW-0804">Transcription</keyword>
<reference evidence="6 7" key="1">
    <citation type="submission" date="2016-10" db="EMBL/GenBank/DDBJ databases">
        <authorList>
            <person name="de Groot N.N."/>
        </authorList>
    </citation>
    <scope>NUCLEOTIDE SEQUENCE [LARGE SCALE GENOMIC DNA]</scope>
    <source>
        <strain evidence="6 7">DSM 3857</strain>
    </source>
</reference>
<dbReference type="FunFam" id="1.10.10.10:FF:000001">
    <property type="entry name" value="LysR family transcriptional regulator"/>
    <property type="match status" value="1"/>
</dbReference>
<dbReference type="RefSeq" id="WP_091297181.1">
    <property type="nucleotide sequence ID" value="NZ_FOCE01000001.1"/>
</dbReference>
<dbReference type="STRING" id="933059.SAMN04488103_101713"/>
<keyword evidence="3 6" id="KW-0238">DNA-binding</keyword>
<evidence type="ECO:0000256" key="2">
    <source>
        <dbReference type="ARBA" id="ARBA00023015"/>
    </source>
</evidence>
<dbReference type="CDD" id="cd08422">
    <property type="entry name" value="PBP2_CrgA_like"/>
    <property type="match status" value="1"/>
</dbReference>
<keyword evidence="2" id="KW-0805">Transcription regulation</keyword>
<dbReference type="InterPro" id="IPR005119">
    <property type="entry name" value="LysR_subst-bd"/>
</dbReference>
<dbReference type="SUPFAM" id="SSF46785">
    <property type="entry name" value="Winged helix' DNA-binding domain"/>
    <property type="match status" value="1"/>
</dbReference>
<dbReference type="SUPFAM" id="SSF53850">
    <property type="entry name" value="Periplasmic binding protein-like II"/>
    <property type="match status" value="1"/>
</dbReference>
<dbReference type="Pfam" id="PF00126">
    <property type="entry name" value="HTH_1"/>
    <property type="match status" value="1"/>
</dbReference>
<dbReference type="Gene3D" id="1.10.10.10">
    <property type="entry name" value="Winged helix-like DNA-binding domain superfamily/Winged helix DNA-binding domain"/>
    <property type="match status" value="1"/>
</dbReference>
<dbReference type="InterPro" id="IPR036388">
    <property type="entry name" value="WH-like_DNA-bd_sf"/>
</dbReference>
<evidence type="ECO:0000313" key="6">
    <source>
        <dbReference type="EMBL" id="SEM63944.1"/>
    </source>
</evidence>
<sequence>MDRLNAERMFVKVVETGSFAAAAQRLGTSSGQASKLVARLEAELGVKLLNRTTRALFLTEAGQAYAERLRGLIEAFDDLETETRNAAVAPRGRLRLTAPLSFGTLRLAPVLVRFAAEFPDIALDVQFADRIVNLVDEGFDAAIRVGNPGDGTLIGRKLGVARMLCVAAPGYLARLPAPAEPAALAAHACIIDTNFRDPHHWPFAQGQKVAVAGRLAFSNASACLCAAEAGLGIACLPDFVAADSLAAGRVQQVLAAFEPPPLGIHALYPGGRHLPAKVRVLVDFLTKALR</sequence>
<dbReference type="GO" id="GO:0043565">
    <property type="term" value="F:sequence-specific DNA binding"/>
    <property type="evidence" value="ECO:0007669"/>
    <property type="project" value="TreeGrafter"/>
</dbReference>
<evidence type="ECO:0000313" key="7">
    <source>
        <dbReference type="Proteomes" id="UP000198761"/>
    </source>
</evidence>